<evidence type="ECO:0000313" key="2">
    <source>
        <dbReference type="EMBL" id="CAG8517044.1"/>
    </source>
</evidence>
<feature type="transmembrane region" description="Helical" evidence="1">
    <location>
        <begin position="54"/>
        <end position="79"/>
    </location>
</feature>
<feature type="transmembrane region" description="Helical" evidence="1">
    <location>
        <begin position="20"/>
        <end position="42"/>
    </location>
</feature>
<feature type="transmembrane region" description="Helical" evidence="1">
    <location>
        <begin position="166"/>
        <end position="186"/>
    </location>
</feature>
<protein>
    <submittedName>
        <fullName evidence="2">12742_t:CDS:1</fullName>
    </submittedName>
</protein>
<feature type="transmembrane region" description="Helical" evidence="1">
    <location>
        <begin position="130"/>
        <end position="154"/>
    </location>
</feature>
<reference evidence="2" key="1">
    <citation type="submission" date="2021-06" db="EMBL/GenBank/DDBJ databases">
        <authorList>
            <person name="Kallberg Y."/>
            <person name="Tangrot J."/>
            <person name="Rosling A."/>
        </authorList>
    </citation>
    <scope>NUCLEOTIDE SEQUENCE</scope>
    <source>
        <strain evidence="2">CL551</strain>
    </source>
</reference>
<sequence>MISGGGDYGGVLCINNGGGMLWLMVNVAVASSMMETATSFIVASIRTVVQCCTVIYNTVASCTAASCFATCYAAVYHVVAFNLTCYTMASHVAASSHHVVRYYERQLRAVATSRQCGGDYISWQHPALQVATSFCGGISSILLQSYIAAASSAYSGNFVLRRCPGSVAATSGTCAGIPAILQWPLVPAVSRVSCNILVMSWNSHTMVMSGVYYGVPVLLGILMVQQ</sequence>
<dbReference type="EMBL" id="CAJVPV010002077">
    <property type="protein sequence ID" value="CAG8517044.1"/>
    <property type="molecule type" value="Genomic_DNA"/>
</dbReference>
<keyword evidence="1" id="KW-0472">Membrane</keyword>
<feature type="transmembrane region" description="Helical" evidence="1">
    <location>
        <begin position="206"/>
        <end position="224"/>
    </location>
</feature>
<name>A0A9N9F8P0_9GLOM</name>
<gene>
    <name evidence="2" type="ORF">AMORRO_LOCUS4016</name>
</gene>
<proteinExistence type="predicted"/>
<comment type="caution">
    <text evidence="2">The sequence shown here is derived from an EMBL/GenBank/DDBJ whole genome shotgun (WGS) entry which is preliminary data.</text>
</comment>
<dbReference type="AlphaFoldDB" id="A0A9N9F8P0"/>
<evidence type="ECO:0000256" key="1">
    <source>
        <dbReference type="SAM" id="Phobius"/>
    </source>
</evidence>
<dbReference type="Proteomes" id="UP000789342">
    <property type="component" value="Unassembled WGS sequence"/>
</dbReference>
<organism evidence="2 3">
    <name type="scientific">Acaulospora morrowiae</name>
    <dbReference type="NCBI Taxonomy" id="94023"/>
    <lineage>
        <taxon>Eukaryota</taxon>
        <taxon>Fungi</taxon>
        <taxon>Fungi incertae sedis</taxon>
        <taxon>Mucoromycota</taxon>
        <taxon>Glomeromycotina</taxon>
        <taxon>Glomeromycetes</taxon>
        <taxon>Diversisporales</taxon>
        <taxon>Acaulosporaceae</taxon>
        <taxon>Acaulospora</taxon>
    </lineage>
</organism>
<keyword evidence="3" id="KW-1185">Reference proteome</keyword>
<evidence type="ECO:0000313" key="3">
    <source>
        <dbReference type="Proteomes" id="UP000789342"/>
    </source>
</evidence>
<keyword evidence="1" id="KW-1133">Transmembrane helix</keyword>
<keyword evidence="1" id="KW-0812">Transmembrane</keyword>
<accession>A0A9N9F8P0</accession>